<dbReference type="InterPro" id="IPR023798">
    <property type="entry name" value="Ribosomal_uS7_dom"/>
</dbReference>
<dbReference type="PIRSF" id="PIRSF002122">
    <property type="entry name" value="RPS7p_RPS7a_RPS5e_RPS7o"/>
    <property type="match status" value="1"/>
</dbReference>
<dbReference type="SUPFAM" id="SSF47973">
    <property type="entry name" value="Ribosomal protein S7"/>
    <property type="match status" value="1"/>
</dbReference>
<evidence type="ECO:0000256" key="1">
    <source>
        <dbReference type="ARBA" id="ARBA00007151"/>
    </source>
</evidence>
<dbReference type="OrthoDB" id="9807653at2"/>
<feature type="domain" description="Small ribosomal subunit protein uS7" evidence="7">
    <location>
        <begin position="2"/>
        <end position="149"/>
    </location>
</feature>
<name>A0A1Q2SLK8_9GAMM</name>
<comment type="function">
    <text evidence="6">One of the primary rRNA binding proteins, it binds directly to 16S rRNA where it nucleates assembly of the head domain of the 30S subunit. Is located at the subunit interface close to the decoding center, probably blocks exit of the E-site tRNA.</text>
</comment>
<accession>A0A1Q2SLK8</accession>
<dbReference type="KEGG" id="ntt:TAO_0655"/>
<comment type="similarity">
    <text evidence="1 6">Belongs to the universal ribosomal protein uS7 family.</text>
</comment>
<dbReference type="Proteomes" id="UP000243679">
    <property type="component" value="Chromosome"/>
</dbReference>
<evidence type="ECO:0000256" key="4">
    <source>
        <dbReference type="ARBA" id="ARBA00022980"/>
    </source>
</evidence>
<dbReference type="Gene3D" id="1.10.455.10">
    <property type="entry name" value="Ribosomal protein S7 domain"/>
    <property type="match status" value="1"/>
</dbReference>
<dbReference type="PANTHER" id="PTHR11205">
    <property type="entry name" value="RIBOSOMAL PROTEIN S7"/>
    <property type="match status" value="1"/>
</dbReference>
<evidence type="ECO:0000313" key="9">
    <source>
        <dbReference type="Proteomes" id="UP000243679"/>
    </source>
</evidence>
<keyword evidence="5 6" id="KW-0687">Ribonucleoprotein</keyword>
<dbReference type="GO" id="GO:0006412">
    <property type="term" value="P:translation"/>
    <property type="evidence" value="ECO:0007669"/>
    <property type="project" value="UniProtKB-UniRule"/>
</dbReference>
<dbReference type="RefSeq" id="WP_096526614.1">
    <property type="nucleotide sequence ID" value="NZ_AP014836.1"/>
</dbReference>
<protein>
    <recommendedName>
        <fullName evidence="6">Small ribosomal subunit protein uS7</fullName>
    </recommendedName>
</protein>
<evidence type="ECO:0000259" key="7">
    <source>
        <dbReference type="Pfam" id="PF00177"/>
    </source>
</evidence>
<dbReference type="InterPro" id="IPR036823">
    <property type="entry name" value="Ribosomal_uS7_dom_sf"/>
</dbReference>
<keyword evidence="6" id="KW-0820">tRNA-binding</keyword>
<dbReference type="HAMAP" id="MF_00480_B">
    <property type="entry name" value="Ribosomal_uS7_B"/>
    <property type="match status" value="1"/>
</dbReference>
<dbReference type="NCBIfam" id="TIGR01029">
    <property type="entry name" value="rpsG_bact"/>
    <property type="match status" value="1"/>
</dbReference>
<reference evidence="8 9" key="1">
    <citation type="journal article" date="2017" name="ISME J.">
        <title>An acid-tolerant ammonia-oxidizing ?-proteobacterium from soil.</title>
        <authorList>
            <person name="Hayatsu M."/>
            <person name="Tago K."/>
            <person name="Uchiyama I."/>
            <person name="Toyoda A."/>
            <person name="Wang Y."/>
            <person name="Shimomura Y."/>
            <person name="Okubo T."/>
            <person name="Kurisu F."/>
            <person name="Hirono Y."/>
            <person name="Nonaka K."/>
            <person name="Akiyama H."/>
            <person name="Itoh T."/>
            <person name="Takami H."/>
        </authorList>
    </citation>
    <scope>NUCLEOTIDE SEQUENCE [LARGE SCALE GENOMIC DNA]</scope>
    <source>
        <strain evidence="8 9">TAO100</strain>
    </source>
</reference>
<keyword evidence="9" id="KW-1185">Reference proteome</keyword>
<dbReference type="AlphaFoldDB" id="A0A1Q2SLK8"/>
<dbReference type="Pfam" id="PF00177">
    <property type="entry name" value="Ribosomal_S7"/>
    <property type="match status" value="1"/>
</dbReference>
<comment type="subunit">
    <text evidence="6">Part of the 30S ribosomal subunit. Contacts proteins S9 and S11.</text>
</comment>
<keyword evidence="4 6" id="KW-0689">Ribosomal protein</keyword>
<dbReference type="GO" id="GO:0019843">
    <property type="term" value="F:rRNA binding"/>
    <property type="evidence" value="ECO:0007669"/>
    <property type="project" value="UniProtKB-UniRule"/>
</dbReference>
<organism evidence="8 9">
    <name type="scientific">Candidatus Nitrosoglobus terrae</name>
    <dbReference type="NCBI Taxonomy" id="1630141"/>
    <lineage>
        <taxon>Bacteria</taxon>
        <taxon>Pseudomonadati</taxon>
        <taxon>Pseudomonadota</taxon>
        <taxon>Gammaproteobacteria</taxon>
        <taxon>Chromatiales</taxon>
        <taxon>Chromatiaceae</taxon>
        <taxon>Candidatus Nitrosoglobus</taxon>
    </lineage>
</organism>
<evidence type="ECO:0000256" key="6">
    <source>
        <dbReference type="HAMAP-Rule" id="MF_00480"/>
    </source>
</evidence>
<dbReference type="GO" id="GO:0003735">
    <property type="term" value="F:structural constituent of ribosome"/>
    <property type="evidence" value="ECO:0007669"/>
    <property type="project" value="InterPro"/>
</dbReference>
<keyword evidence="3 6" id="KW-0694">RNA-binding</keyword>
<dbReference type="FunFam" id="1.10.455.10:FF:000001">
    <property type="entry name" value="30S ribosomal protein S7"/>
    <property type="match status" value="1"/>
</dbReference>
<evidence type="ECO:0000256" key="3">
    <source>
        <dbReference type="ARBA" id="ARBA00022884"/>
    </source>
</evidence>
<sequence length="156" mass="17996">MPRKRVIAKREILPDPKYGKVQLAKFITILMLSGKKSLAERIIYRALDFVAEKIKHNPTDILEKALENVRPLVEVKSRRVGGATYQVPVEVRPDRRSTLAMRWVVEAARKRNEKSMDLRLAGELLDAYEGKGSAVKKREDTHRMAEANKAFAHYRW</sequence>
<evidence type="ECO:0000256" key="2">
    <source>
        <dbReference type="ARBA" id="ARBA00022730"/>
    </source>
</evidence>
<evidence type="ECO:0000256" key="5">
    <source>
        <dbReference type="ARBA" id="ARBA00023274"/>
    </source>
</evidence>
<dbReference type="GO" id="GO:0015935">
    <property type="term" value="C:small ribosomal subunit"/>
    <property type="evidence" value="ECO:0007669"/>
    <property type="project" value="InterPro"/>
</dbReference>
<dbReference type="GO" id="GO:0000049">
    <property type="term" value="F:tRNA binding"/>
    <property type="evidence" value="ECO:0007669"/>
    <property type="project" value="UniProtKB-UniRule"/>
</dbReference>
<gene>
    <name evidence="6" type="primary">rpsG</name>
    <name evidence="8" type="ORF">TAO_0655</name>
</gene>
<dbReference type="InterPro" id="IPR000235">
    <property type="entry name" value="Ribosomal_uS7"/>
</dbReference>
<dbReference type="InterPro" id="IPR005717">
    <property type="entry name" value="Ribosomal_uS7_bac/org-type"/>
</dbReference>
<dbReference type="CDD" id="cd14869">
    <property type="entry name" value="uS7_Bacteria"/>
    <property type="match status" value="1"/>
</dbReference>
<proteinExistence type="inferred from homology"/>
<keyword evidence="2 6" id="KW-0699">rRNA-binding</keyword>
<evidence type="ECO:0000313" key="8">
    <source>
        <dbReference type="EMBL" id="BAW80025.1"/>
    </source>
</evidence>
<dbReference type="EMBL" id="AP014836">
    <property type="protein sequence ID" value="BAW80025.1"/>
    <property type="molecule type" value="Genomic_DNA"/>
</dbReference>